<keyword evidence="3" id="KW-1185">Reference proteome</keyword>
<dbReference type="EMBL" id="BAABHF010000035">
    <property type="protein sequence ID" value="GAA4504797.1"/>
    <property type="molecule type" value="Genomic_DNA"/>
</dbReference>
<dbReference type="Proteomes" id="UP001500503">
    <property type="component" value="Unassembled WGS sequence"/>
</dbReference>
<keyword evidence="1" id="KW-0732">Signal</keyword>
<sequence>MAVAIAAVAALTAVAVPTLIGSEATAAYAVTRNADGSITVTIKEFREADRLQRELAGDGVRTDITYLPQHKRCAGVRGTEVDSAPPPHQPLVWPERERPVRSFKISPQLIEPGRTLVLELAESHRTKLWKLKFYLVTGPVGPCVFENDPYWN</sequence>
<comment type="caution">
    <text evidence="2">The sequence shown here is derived from an EMBL/GenBank/DDBJ whole genome shotgun (WGS) entry which is preliminary data.</text>
</comment>
<evidence type="ECO:0000313" key="3">
    <source>
        <dbReference type="Proteomes" id="UP001500503"/>
    </source>
</evidence>
<feature type="chain" id="PRO_5047162324" evidence="1">
    <location>
        <begin position="27"/>
        <end position="152"/>
    </location>
</feature>
<gene>
    <name evidence="2" type="ORF">GCM10023191_059740</name>
</gene>
<accession>A0ABP8QK70</accession>
<reference evidence="3" key="1">
    <citation type="journal article" date="2019" name="Int. J. Syst. Evol. Microbiol.">
        <title>The Global Catalogue of Microorganisms (GCM) 10K type strain sequencing project: providing services to taxonomists for standard genome sequencing and annotation.</title>
        <authorList>
            <consortium name="The Broad Institute Genomics Platform"/>
            <consortium name="The Broad Institute Genome Sequencing Center for Infectious Disease"/>
            <person name="Wu L."/>
            <person name="Ma J."/>
        </authorList>
    </citation>
    <scope>NUCLEOTIDE SEQUENCE [LARGE SCALE GENOMIC DNA]</scope>
    <source>
        <strain evidence="3">JCM 17933</strain>
    </source>
</reference>
<organism evidence="2 3">
    <name type="scientific">Actinoallomurus oryzae</name>
    <dbReference type="NCBI Taxonomy" id="502180"/>
    <lineage>
        <taxon>Bacteria</taxon>
        <taxon>Bacillati</taxon>
        <taxon>Actinomycetota</taxon>
        <taxon>Actinomycetes</taxon>
        <taxon>Streptosporangiales</taxon>
        <taxon>Thermomonosporaceae</taxon>
        <taxon>Actinoallomurus</taxon>
    </lineage>
</organism>
<evidence type="ECO:0000256" key="1">
    <source>
        <dbReference type="SAM" id="SignalP"/>
    </source>
</evidence>
<feature type="signal peptide" evidence="1">
    <location>
        <begin position="1"/>
        <end position="26"/>
    </location>
</feature>
<evidence type="ECO:0000313" key="2">
    <source>
        <dbReference type="EMBL" id="GAA4504797.1"/>
    </source>
</evidence>
<protein>
    <submittedName>
        <fullName evidence="2">Uncharacterized protein</fullName>
    </submittedName>
</protein>
<name>A0ABP8QK70_9ACTN</name>
<proteinExistence type="predicted"/>